<dbReference type="GO" id="GO:0042826">
    <property type="term" value="F:histone deacetylase binding"/>
    <property type="evidence" value="ECO:0007669"/>
    <property type="project" value="TreeGrafter"/>
</dbReference>
<dbReference type="GO" id="GO:0032259">
    <property type="term" value="P:methylation"/>
    <property type="evidence" value="ECO:0007669"/>
    <property type="project" value="UniProtKB-KW"/>
</dbReference>
<keyword evidence="1" id="KW-0489">Methyltransferase</keyword>
<feature type="compositionally biased region" description="Basic and acidic residues" evidence="4">
    <location>
        <begin position="203"/>
        <end position="213"/>
    </location>
</feature>
<dbReference type="EMBL" id="CDMZ01005784">
    <property type="protein sequence ID" value="CEM54390.1"/>
    <property type="molecule type" value="Genomic_DNA"/>
</dbReference>
<dbReference type="SMART" id="SM00028">
    <property type="entry name" value="TPR"/>
    <property type="match status" value="3"/>
</dbReference>
<dbReference type="AlphaFoldDB" id="A0A0G4IB16"/>
<dbReference type="InterPro" id="IPR046341">
    <property type="entry name" value="SET_dom_sf"/>
</dbReference>
<dbReference type="Gene3D" id="1.25.40.10">
    <property type="entry name" value="Tetratricopeptide repeat domain"/>
    <property type="match status" value="1"/>
</dbReference>
<dbReference type="GO" id="GO:0005737">
    <property type="term" value="C:cytoplasm"/>
    <property type="evidence" value="ECO:0007669"/>
    <property type="project" value="TreeGrafter"/>
</dbReference>
<dbReference type="InterPro" id="IPR052097">
    <property type="entry name" value="SET-MYND_domain_protein"/>
</dbReference>
<dbReference type="InterPro" id="IPR011990">
    <property type="entry name" value="TPR-like_helical_dom_sf"/>
</dbReference>
<feature type="region of interest" description="Disordered" evidence="4">
    <location>
        <begin position="618"/>
        <end position="670"/>
    </location>
</feature>
<dbReference type="InterPro" id="IPR019734">
    <property type="entry name" value="TPR_rpt"/>
</dbReference>
<feature type="compositionally biased region" description="Basic and acidic residues" evidence="4">
    <location>
        <begin position="637"/>
        <end position="669"/>
    </location>
</feature>
<evidence type="ECO:0000256" key="3">
    <source>
        <dbReference type="ARBA" id="ARBA00022691"/>
    </source>
</evidence>
<dbReference type="VEuPathDB" id="CryptoDB:Cvel_12745"/>
<dbReference type="GO" id="GO:0005634">
    <property type="term" value="C:nucleus"/>
    <property type="evidence" value="ECO:0007669"/>
    <property type="project" value="TreeGrafter"/>
</dbReference>
<keyword evidence="2" id="KW-0808">Transferase</keyword>
<evidence type="ECO:0000256" key="2">
    <source>
        <dbReference type="ARBA" id="ARBA00022679"/>
    </source>
</evidence>
<dbReference type="GO" id="GO:0008168">
    <property type="term" value="F:methyltransferase activity"/>
    <property type="evidence" value="ECO:0007669"/>
    <property type="project" value="UniProtKB-KW"/>
</dbReference>
<name>A0A0G4IB16_9ALVE</name>
<protein>
    <recommendedName>
        <fullName evidence="6">SET domain-containing protein</fullName>
    </recommendedName>
</protein>
<organism evidence="5">
    <name type="scientific">Chromera velia CCMP2878</name>
    <dbReference type="NCBI Taxonomy" id="1169474"/>
    <lineage>
        <taxon>Eukaryota</taxon>
        <taxon>Sar</taxon>
        <taxon>Alveolata</taxon>
        <taxon>Colpodellida</taxon>
        <taxon>Chromeraceae</taxon>
        <taxon>Chromera</taxon>
    </lineage>
</organism>
<reference evidence="5" key="1">
    <citation type="submission" date="2014-11" db="EMBL/GenBank/DDBJ databases">
        <authorList>
            <person name="Otto D Thomas"/>
            <person name="Naeem Raeece"/>
        </authorList>
    </citation>
    <scope>NUCLEOTIDE SEQUENCE</scope>
</reference>
<sequence length="723" mass="79330">MNPSATSTFPPDTDTMTKSVSVSWESLKSEGTEKFKQGAFEEALALYEQSEALRVSEKRVSRVDAAKLASNRSTCLFKLERYEEAAAAAAEASVLFPEWDKPLYRQAQCHEILGDFETALKKAEACRAVTTSQDSIIKPDGEAAELHARVLAKLYDKSVSEGLAKDQGLVAVRLEGSTLCASRDVAPGEVLFVEKAEIFFPDPQKEETAKGGEEGEEENENGKASVSKQKFEWTKETAKAVLPPPEDFAEIQRACSAFGSISFETASGFPVSFEPETLEHAVRLARAQKDVFDPADFFTTDQADAFPLPEQVERTLVKASARFGVPSDRLLLAFKAVHVFEVASALFPLSRRAQHSCGPNAVMSPPRAVGEGGQMARVARAVERIKAGEAVTLNLFLPPSDDLRDFLHRRNFLAASRFIAKCGCRRCRGPDPFGAMRCPKCKEAESVPGLPVGDSEGSLEKGGKAQEGGGRRWVCAERLRCGHVMTEEQMEAAEGQERDVVVENYERFFRLVHGGLIRDGDPTMAMGLKQLLLQRLGAGHFLLREASELMVQSNAAAGAHQRAAVEAEMAVEGLEHCLRIRGGAEGSERWMGHRLGFALHEQGRFLLMASEDSARFESAQKGVKTEKVKVNGSTGEDAGKTEEGGDGKEKEEDKEKRLRKEGPRTRSERITQLSRARRILQRALLLVERAFGRCSCEASEVAVDLEKTARCLAKEEKESIRVA</sequence>
<feature type="region of interest" description="Disordered" evidence="4">
    <location>
        <begin position="203"/>
        <end position="228"/>
    </location>
</feature>
<dbReference type="SUPFAM" id="SSF82199">
    <property type="entry name" value="SET domain"/>
    <property type="match status" value="1"/>
</dbReference>
<dbReference type="PANTHER" id="PTHR46165">
    <property type="entry name" value="SET AND MYND DOMAIN-CONTAINING PROTEIN 4"/>
    <property type="match status" value="1"/>
</dbReference>
<evidence type="ECO:0008006" key="6">
    <source>
        <dbReference type="Google" id="ProtNLM"/>
    </source>
</evidence>
<dbReference type="Gene3D" id="2.170.270.10">
    <property type="entry name" value="SET domain"/>
    <property type="match status" value="1"/>
</dbReference>
<gene>
    <name evidence="5" type="ORF">Cvel_12745</name>
</gene>
<proteinExistence type="predicted"/>
<evidence type="ECO:0000313" key="5">
    <source>
        <dbReference type="EMBL" id="CEM54390.1"/>
    </source>
</evidence>
<dbReference type="SUPFAM" id="SSF48452">
    <property type="entry name" value="TPR-like"/>
    <property type="match status" value="1"/>
</dbReference>
<accession>A0A0G4IB16</accession>
<dbReference type="PANTHER" id="PTHR46165:SF2">
    <property type="entry name" value="SET AND MYND DOMAIN-CONTAINING PROTEIN 4"/>
    <property type="match status" value="1"/>
</dbReference>
<keyword evidence="3" id="KW-0949">S-adenosyl-L-methionine</keyword>
<evidence type="ECO:0000256" key="4">
    <source>
        <dbReference type="SAM" id="MobiDB-lite"/>
    </source>
</evidence>
<evidence type="ECO:0000256" key="1">
    <source>
        <dbReference type="ARBA" id="ARBA00022603"/>
    </source>
</evidence>